<gene>
    <name evidence="1" type="ORF">Rhow_007051</name>
</gene>
<evidence type="ECO:0000313" key="1">
    <source>
        <dbReference type="EMBL" id="GCE42922.1"/>
    </source>
</evidence>
<accession>A0A402CH35</accession>
<protein>
    <submittedName>
        <fullName evidence="1">Uncharacterized protein</fullName>
    </submittedName>
</protein>
<dbReference type="EMBL" id="BHYM01000062">
    <property type="protein sequence ID" value="GCE42922.1"/>
    <property type="molecule type" value="Genomic_DNA"/>
</dbReference>
<proteinExistence type="predicted"/>
<evidence type="ECO:0000313" key="2">
    <source>
        <dbReference type="Proteomes" id="UP000287519"/>
    </source>
</evidence>
<reference evidence="1 2" key="1">
    <citation type="submission" date="2018-11" db="EMBL/GenBank/DDBJ databases">
        <title>Microbial catabolism of amino acid.</title>
        <authorList>
            <person name="Hibi M."/>
            <person name="Ogawa J."/>
        </authorList>
    </citation>
    <scope>NUCLEOTIDE SEQUENCE [LARGE SCALE GENOMIC DNA]</scope>
    <source>
        <strain evidence="1 2">C31-06</strain>
    </source>
</reference>
<name>A0A402CH35_RHOWR</name>
<organism evidence="1 2">
    <name type="scientific">Rhodococcus wratislaviensis</name>
    <name type="common">Tsukamurella wratislaviensis</name>
    <dbReference type="NCBI Taxonomy" id="44752"/>
    <lineage>
        <taxon>Bacteria</taxon>
        <taxon>Bacillati</taxon>
        <taxon>Actinomycetota</taxon>
        <taxon>Actinomycetes</taxon>
        <taxon>Mycobacteriales</taxon>
        <taxon>Nocardiaceae</taxon>
        <taxon>Rhodococcus</taxon>
    </lineage>
</organism>
<keyword evidence="2" id="KW-1185">Reference proteome</keyword>
<dbReference type="Proteomes" id="UP000287519">
    <property type="component" value="Unassembled WGS sequence"/>
</dbReference>
<sequence>MTQWQIGLATSSKQCSGSLSTATVRAVTCLREIPWSSFSGMESGWPSG</sequence>
<comment type="caution">
    <text evidence="1">The sequence shown here is derived from an EMBL/GenBank/DDBJ whole genome shotgun (WGS) entry which is preliminary data.</text>
</comment>
<dbReference type="AlphaFoldDB" id="A0A402CH35"/>